<comment type="similarity">
    <text evidence="2">Belongs to the CpoB family.</text>
</comment>
<evidence type="ECO:0000256" key="3">
    <source>
        <dbReference type="PROSITE-ProRule" id="PRU00339"/>
    </source>
</evidence>
<dbReference type="SUPFAM" id="SSF48452">
    <property type="entry name" value="TPR-like"/>
    <property type="match status" value="1"/>
</dbReference>
<evidence type="ECO:0000256" key="1">
    <source>
        <dbReference type="ARBA" id="ARBA00022729"/>
    </source>
</evidence>
<comment type="function">
    <text evidence="2">Mediates coordination of peptidoglycan synthesis and outer membrane constriction during cell division.</text>
</comment>
<evidence type="ECO:0000259" key="5">
    <source>
        <dbReference type="Pfam" id="PF13525"/>
    </source>
</evidence>
<feature type="compositionally biased region" description="Low complexity" evidence="4">
    <location>
        <begin position="108"/>
        <end position="117"/>
    </location>
</feature>
<feature type="signal peptide" evidence="2">
    <location>
        <begin position="1"/>
        <end position="22"/>
    </location>
</feature>
<dbReference type="NCBIfam" id="TIGR02795">
    <property type="entry name" value="tol_pal_ybgF"/>
    <property type="match status" value="1"/>
</dbReference>
<keyword evidence="2" id="KW-0131">Cell cycle</keyword>
<keyword evidence="2" id="KW-0132">Cell division</keyword>
<name>A0A5C5U7V2_9GAMM</name>
<dbReference type="Pfam" id="PF16331">
    <property type="entry name" value="TolA_bind_tri"/>
    <property type="match status" value="1"/>
</dbReference>
<dbReference type="OrthoDB" id="9768142at2"/>
<feature type="chain" id="PRO_5023288115" description="Cell division coordinator CpoB" evidence="2">
    <location>
        <begin position="23"/>
        <end position="266"/>
    </location>
</feature>
<dbReference type="Pfam" id="PF13525">
    <property type="entry name" value="YfiO"/>
    <property type="match status" value="1"/>
</dbReference>
<feature type="domain" description="Outer membrane lipoprotein BamD-like" evidence="5">
    <location>
        <begin position="137"/>
        <end position="257"/>
    </location>
</feature>
<dbReference type="InterPro" id="IPR014162">
    <property type="entry name" value="CpoB_C"/>
</dbReference>
<dbReference type="HAMAP" id="MF_02066">
    <property type="entry name" value="CpoB"/>
    <property type="match status" value="1"/>
</dbReference>
<keyword evidence="2" id="KW-0175">Coiled coil</keyword>
<feature type="coiled-coil region" evidence="2">
    <location>
        <begin position="44"/>
        <end position="81"/>
    </location>
</feature>
<feature type="repeat" description="TPR" evidence="3">
    <location>
        <begin position="176"/>
        <end position="209"/>
    </location>
</feature>
<comment type="subcellular location">
    <subcellularLocation>
        <location evidence="2">Periplasm</location>
    </subcellularLocation>
</comment>
<dbReference type="InterPro" id="IPR032519">
    <property type="entry name" value="YbgF_tri"/>
</dbReference>
<dbReference type="InterPro" id="IPR011990">
    <property type="entry name" value="TPR-like_helical_dom_sf"/>
</dbReference>
<dbReference type="EMBL" id="VOHE01000001">
    <property type="protein sequence ID" value="TWT22006.1"/>
    <property type="molecule type" value="Genomic_DNA"/>
</dbReference>
<dbReference type="GO" id="GO:0043093">
    <property type="term" value="P:FtsZ-dependent cytokinesis"/>
    <property type="evidence" value="ECO:0007669"/>
    <property type="project" value="UniProtKB-UniRule"/>
</dbReference>
<comment type="caution">
    <text evidence="7">The sequence shown here is derived from an EMBL/GenBank/DDBJ whole genome shotgun (WGS) entry which is preliminary data.</text>
</comment>
<evidence type="ECO:0000313" key="7">
    <source>
        <dbReference type="EMBL" id="TWT22006.1"/>
    </source>
</evidence>
<feature type="domain" description="YbgF trimerisation" evidence="6">
    <location>
        <begin position="26"/>
        <end position="99"/>
    </location>
</feature>
<evidence type="ECO:0000256" key="4">
    <source>
        <dbReference type="SAM" id="MobiDB-lite"/>
    </source>
</evidence>
<keyword evidence="1 2" id="KW-0732">Signal</keyword>
<sequence precursor="true">MRVLIVAIAFAAALVAAAPASAQRMSLADRVALLEQRAADNRVSMDLLNQVSELRAEVQALRALVEELQQQNEQLRASSRTQYLDLDGRLNRLEGGMPAAPGEGTVGAAAPQTPAQPARDEAAPRVHGDPGLLANAADERSAYEQAFDALKSGDYVASADLFLAFLQAYPEGVYAPNARYWLGESYYVTQNYEMAREQFEVLVERYPTHDKAPGALLKIGLSQYGLRDLDGAESTLAQVAERFPGTDAARTAEDRLHAIQLARATR</sequence>
<dbReference type="InterPro" id="IPR039565">
    <property type="entry name" value="BamD-like"/>
</dbReference>
<proteinExistence type="inferred from homology"/>
<dbReference type="Gene3D" id="1.20.5.110">
    <property type="match status" value="1"/>
</dbReference>
<dbReference type="GO" id="GO:0070206">
    <property type="term" value="P:protein trimerization"/>
    <property type="evidence" value="ECO:0007669"/>
    <property type="project" value="InterPro"/>
</dbReference>
<dbReference type="InterPro" id="IPR034706">
    <property type="entry name" value="CpoB"/>
</dbReference>
<feature type="region of interest" description="Disordered" evidence="4">
    <location>
        <begin position="94"/>
        <end position="125"/>
    </location>
</feature>
<dbReference type="InterPro" id="IPR019734">
    <property type="entry name" value="TPR_rpt"/>
</dbReference>
<protein>
    <recommendedName>
        <fullName evidence="2">Cell division coordinator CpoB</fullName>
    </recommendedName>
</protein>
<keyword evidence="2" id="KW-0574">Periplasm</keyword>
<dbReference type="AlphaFoldDB" id="A0A5C5U7V2"/>
<gene>
    <name evidence="7" type="primary">ybgF</name>
    <name evidence="2" type="synonym">cpoB</name>
    <name evidence="7" type="ORF">FQY79_02490</name>
</gene>
<dbReference type="GO" id="GO:0030288">
    <property type="term" value="C:outer membrane-bounded periplasmic space"/>
    <property type="evidence" value="ECO:0007669"/>
    <property type="project" value="UniProtKB-UniRule"/>
</dbReference>
<keyword evidence="3" id="KW-0802">TPR repeat</keyword>
<dbReference type="RefSeq" id="WP_146310411.1">
    <property type="nucleotide sequence ID" value="NZ_VOHE01000001.1"/>
</dbReference>
<reference evidence="7 8" key="1">
    <citation type="submission" date="2019-07" db="EMBL/GenBank/DDBJ databases">
        <title>Luteimonas sp. YD-1 nov., isolated from acidic soil.</title>
        <authorList>
            <person name="Zhou J."/>
        </authorList>
    </citation>
    <scope>NUCLEOTIDE SEQUENCE [LARGE SCALE GENOMIC DNA]</scope>
    <source>
        <strain evidence="7 8">YD-1</strain>
    </source>
</reference>
<keyword evidence="8" id="KW-1185">Reference proteome</keyword>
<dbReference type="Proteomes" id="UP000315949">
    <property type="component" value="Unassembled WGS sequence"/>
</dbReference>
<evidence type="ECO:0000313" key="8">
    <source>
        <dbReference type="Proteomes" id="UP000315949"/>
    </source>
</evidence>
<accession>A0A5C5U7V2</accession>
<evidence type="ECO:0000256" key="2">
    <source>
        <dbReference type="HAMAP-Rule" id="MF_02066"/>
    </source>
</evidence>
<dbReference type="PROSITE" id="PS50005">
    <property type="entry name" value="TPR"/>
    <property type="match status" value="1"/>
</dbReference>
<organism evidence="7 8">
    <name type="scientific">Luteimonas wenzhouensis</name>
    <dbReference type="NCBI Taxonomy" id="2599615"/>
    <lineage>
        <taxon>Bacteria</taxon>
        <taxon>Pseudomonadati</taxon>
        <taxon>Pseudomonadota</taxon>
        <taxon>Gammaproteobacteria</taxon>
        <taxon>Lysobacterales</taxon>
        <taxon>Lysobacteraceae</taxon>
        <taxon>Luteimonas</taxon>
    </lineage>
</organism>
<evidence type="ECO:0000259" key="6">
    <source>
        <dbReference type="Pfam" id="PF16331"/>
    </source>
</evidence>
<dbReference type="Gene3D" id="1.25.40.10">
    <property type="entry name" value="Tetratricopeptide repeat domain"/>
    <property type="match status" value="1"/>
</dbReference>